<proteinExistence type="predicted"/>
<sequence>MQLTKISAIFACFLLVLSGVTPKPAEKEPFFELPVQLVGFPVIIAAVRITNFFKKLAYSLSPKTYMSRSKRSLPRLFDEEILDVGMVEKKMVAELGENACIYERICAKYAETTLQRRSRERALDWDTIFSEYKSSPDPVKENYLLSVFMGDIIGSPRLCHQLAKRGRQCGIPLAD</sequence>
<gene>
    <name evidence="1" type="ORF">QAD02_018296</name>
</gene>
<keyword evidence="2" id="KW-1185">Reference proteome</keyword>
<protein>
    <submittedName>
        <fullName evidence="1">Uncharacterized protein</fullName>
    </submittedName>
</protein>
<evidence type="ECO:0000313" key="1">
    <source>
        <dbReference type="EMBL" id="KAJ8682504.1"/>
    </source>
</evidence>
<dbReference type="Proteomes" id="UP001239111">
    <property type="component" value="Chromosome 1"/>
</dbReference>
<comment type="caution">
    <text evidence="1">The sequence shown here is derived from an EMBL/GenBank/DDBJ whole genome shotgun (WGS) entry which is preliminary data.</text>
</comment>
<dbReference type="EMBL" id="CM056741">
    <property type="protein sequence ID" value="KAJ8682504.1"/>
    <property type="molecule type" value="Genomic_DNA"/>
</dbReference>
<name>A0ACC2PIT7_9HYME</name>
<accession>A0ACC2PIT7</accession>
<reference evidence="1" key="1">
    <citation type="submission" date="2023-04" db="EMBL/GenBank/DDBJ databases">
        <title>A chromosome-level genome assembly of the parasitoid wasp Eretmocerus hayati.</title>
        <authorList>
            <person name="Zhong Y."/>
            <person name="Liu S."/>
            <person name="Liu Y."/>
        </authorList>
    </citation>
    <scope>NUCLEOTIDE SEQUENCE</scope>
    <source>
        <strain evidence="1">ZJU_SS_LIU_2023</strain>
    </source>
</reference>
<organism evidence="1 2">
    <name type="scientific">Eretmocerus hayati</name>
    <dbReference type="NCBI Taxonomy" id="131215"/>
    <lineage>
        <taxon>Eukaryota</taxon>
        <taxon>Metazoa</taxon>
        <taxon>Ecdysozoa</taxon>
        <taxon>Arthropoda</taxon>
        <taxon>Hexapoda</taxon>
        <taxon>Insecta</taxon>
        <taxon>Pterygota</taxon>
        <taxon>Neoptera</taxon>
        <taxon>Endopterygota</taxon>
        <taxon>Hymenoptera</taxon>
        <taxon>Apocrita</taxon>
        <taxon>Proctotrupomorpha</taxon>
        <taxon>Chalcidoidea</taxon>
        <taxon>Aphelinidae</taxon>
        <taxon>Aphelininae</taxon>
        <taxon>Eretmocerus</taxon>
    </lineage>
</organism>
<evidence type="ECO:0000313" key="2">
    <source>
        <dbReference type="Proteomes" id="UP001239111"/>
    </source>
</evidence>